<dbReference type="InParanoid" id="A0A6J2QZA1"/>
<evidence type="ECO:0000256" key="3">
    <source>
        <dbReference type="SAM" id="SignalP"/>
    </source>
</evidence>
<dbReference type="AlphaFoldDB" id="A0A6J2QZA1"/>
<feature type="compositionally biased region" description="Low complexity" evidence="1">
    <location>
        <begin position="143"/>
        <end position="152"/>
    </location>
</feature>
<sequence>MAIETQQPARRLKKTMAINSVSLMFIWLLPLTASSAVTSGQNNNFTNVMTGTQSKFTHDQLTTQEVSSWNPLSEVPGRKATQSVQSDVNPTKEATKPSTKLSLQTALTTPSQTFLPGSQTAATPTNSSSSQLNSSTVGMKSNTETQSRVTTTATTVVTSHASFSTTTTPSMLSSSTQRQFTSDIMTRSSQSTNSISTTITSTEPVENKSTSSSLVRGGDATQSTGLYKTLMSTINTPIIHITKAKERPDPQEKNGKSDKGTSHSRAVAGLIGGALVLMMVGFLVIYIKKRKLQRQKITTGDWAGLSPFLEGGAVTLRSSNQISLSSFLPQRLSKRLSFLPETENELEEMIPGNTFGNKQQGTTFGQEVAGNDVHESNWTAVVVPEIKSTDTPETVQTLSQ</sequence>
<evidence type="ECO:0000256" key="2">
    <source>
        <dbReference type="SAM" id="Phobius"/>
    </source>
</evidence>
<feature type="signal peptide" evidence="3">
    <location>
        <begin position="1"/>
        <end position="36"/>
    </location>
</feature>
<feature type="transmembrane region" description="Helical" evidence="2">
    <location>
        <begin position="266"/>
        <end position="287"/>
    </location>
</feature>
<feature type="compositionally biased region" description="Low complexity" evidence="1">
    <location>
        <begin position="126"/>
        <end position="135"/>
    </location>
</feature>
<reference evidence="5" key="1">
    <citation type="submission" date="2025-08" db="UniProtKB">
        <authorList>
            <consortium name="RefSeq"/>
        </authorList>
    </citation>
    <scope>IDENTIFICATION</scope>
</reference>
<dbReference type="GeneID" id="115017914"/>
<gene>
    <name evidence="5" type="primary">LOC115017914</name>
</gene>
<feature type="chain" id="PRO_5026677210" evidence="3">
    <location>
        <begin position="37"/>
        <end position="400"/>
    </location>
</feature>
<evidence type="ECO:0000313" key="5">
    <source>
        <dbReference type="RefSeq" id="XP_029302500.1"/>
    </source>
</evidence>
<proteinExistence type="predicted"/>
<keyword evidence="4" id="KW-1185">Reference proteome</keyword>
<keyword evidence="2" id="KW-0812">Transmembrane</keyword>
<evidence type="ECO:0000313" key="4">
    <source>
        <dbReference type="Proteomes" id="UP000504630"/>
    </source>
</evidence>
<feature type="region of interest" description="Disordered" evidence="1">
    <location>
        <begin position="68"/>
        <end position="152"/>
    </location>
</feature>
<keyword evidence="2" id="KW-1133">Transmembrane helix</keyword>
<feature type="region of interest" description="Disordered" evidence="1">
    <location>
        <begin position="185"/>
        <end position="217"/>
    </location>
</feature>
<feature type="compositionally biased region" description="Polar residues" evidence="1">
    <location>
        <begin position="80"/>
        <end position="89"/>
    </location>
</feature>
<name>A0A6J2QZA1_COTGO</name>
<keyword evidence="2" id="KW-0472">Membrane</keyword>
<dbReference type="RefSeq" id="XP_029302500.1">
    <property type="nucleotide sequence ID" value="XM_029446640.1"/>
</dbReference>
<dbReference type="Proteomes" id="UP000504630">
    <property type="component" value="Chromosome 13"/>
</dbReference>
<evidence type="ECO:0000256" key="1">
    <source>
        <dbReference type="SAM" id="MobiDB-lite"/>
    </source>
</evidence>
<feature type="compositionally biased region" description="Low complexity" evidence="1">
    <location>
        <begin position="186"/>
        <end position="202"/>
    </location>
</feature>
<feature type="compositionally biased region" description="Basic and acidic residues" evidence="1">
    <location>
        <begin position="243"/>
        <end position="261"/>
    </location>
</feature>
<dbReference type="KEGG" id="cgob:115017914"/>
<protein>
    <submittedName>
        <fullName evidence="5">GPI-anchored protein pfl2</fullName>
    </submittedName>
</protein>
<accession>A0A6J2QZA1</accession>
<feature type="compositionally biased region" description="Polar residues" evidence="1">
    <location>
        <begin position="203"/>
        <end position="217"/>
    </location>
</feature>
<organism evidence="4 5">
    <name type="scientific">Cottoperca gobio</name>
    <name type="common">Frogmouth</name>
    <name type="synonym">Aphritis gobio</name>
    <dbReference type="NCBI Taxonomy" id="56716"/>
    <lineage>
        <taxon>Eukaryota</taxon>
        <taxon>Metazoa</taxon>
        <taxon>Chordata</taxon>
        <taxon>Craniata</taxon>
        <taxon>Vertebrata</taxon>
        <taxon>Euteleostomi</taxon>
        <taxon>Actinopterygii</taxon>
        <taxon>Neopterygii</taxon>
        <taxon>Teleostei</taxon>
        <taxon>Neoteleostei</taxon>
        <taxon>Acanthomorphata</taxon>
        <taxon>Eupercaria</taxon>
        <taxon>Perciformes</taxon>
        <taxon>Notothenioidei</taxon>
        <taxon>Bovichtidae</taxon>
        <taxon>Cottoperca</taxon>
    </lineage>
</organism>
<feature type="compositionally biased region" description="Polar residues" evidence="1">
    <location>
        <begin position="96"/>
        <end position="125"/>
    </location>
</feature>
<keyword evidence="3" id="KW-0732">Signal</keyword>
<dbReference type="OrthoDB" id="9451284at2759"/>
<feature type="region of interest" description="Disordered" evidence="1">
    <location>
        <begin position="241"/>
        <end position="263"/>
    </location>
</feature>